<feature type="signal peptide" evidence="5">
    <location>
        <begin position="1"/>
        <end position="21"/>
    </location>
</feature>
<gene>
    <name evidence="6" type="ORF">KPH14_008065</name>
</gene>
<dbReference type="SUPFAM" id="SSF55895">
    <property type="entry name" value="Ribonuclease Rh-like"/>
    <property type="match status" value="1"/>
</dbReference>
<feature type="active site" evidence="3">
    <location>
        <position position="127"/>
    </location>
</feature>
<dbReference type="InterPro" id="IPR033130">
    <property type="entry name" value="RNase_T2_His_AS_2"/>
</dbReference>
<dbReference type="GO" id="GO:0006401">
    <property type="term" value="P:RNA catabolic process"/>
    <property type="evidence" value="ECO:0007669"/>
    <property type="project" value="TreeGrafter"/>
</dbReference>
<name>A0AAD9RKR1_9HYME</name>
<dbReference type="Proteomes" id="UP001258017">
    <property type="component" value="Unassembled WGS sequence"/>
</dbReference>
<dbReference type="GO" id="GO:0005576">
    <property type="term" value="C:extracellular region"/>
    <property type="evidence" value="ECO:0007669"/>
    <property type="project" value="TreeGrafter"/>
</dbReference>
<feature type="active site" evidence="3">
    <location>
        <position position="74"/>
    </location>
</feature>
<dbReference type="PANTHER" id="PTHR11240:SF22">
    <property type="entry name" value="RIBONUCLEASE T2"/>
    <property type="match status" value="1"/>
</dbReference>
<proteinExistence type="inferred from homology"/>
<comment type="caution">
    <text evidence="6">The sequence shown here is derived from an EMBL/GenBank/DDBJ whole genome shotgun (WGS) entry which is preliminary data.</text>
</comment>
<reference evidence="6" key="2">
    <citation type="journal article" date="2023" name="Commun. Biol.">
        <title>Intrasexual cuticular hydrocarbon dimorphism in a wasp sheds light on hydrocarbon biosynthesis genes in Hymenoptera.</title>
        <authorList>
            <person name="Moris V.C."/>
            <person name="Podsiadlowski L."/>
            <person name="Martin S."/>
            <person name="Oeyen J.P."/>
            <person name="Donath A."/>
            <person name="Petersen M."/>
            <person name="Wilbrandt J."/>
            <person name="Misof B."/>
            <person name="Liedtke D."/>
            <person name="Thamm M."/>
            <person name="Scheiner R."/>
            <person name="Schmitt T."/>
            <person name="Niehuis O."/>
        </authorList>
    </citation>
    <scope>NUCLEOTIDE SEQUENCE</scope>
    <source>
        <strain evidence="6">GBR_01_08_01A</strain>
    </source>
</reference>
<dbReference type="GO" id="GO:0003723">
    <property type="term" value="F:RNA binding"/>
    <property type="evidence" value="ECO:0007669"/>
    <property type="project" value="InterPro"/>
</dbReference>
<dbReference type="CDD" id="cd01061">
    <property type="entry name" value="RNase_T2_euk"/>
    <property type="match status" value="1"/>
</dbReference>
<evidence type="ECO:0000256" key="5">
    <source>
        <dbReference type="SAM" id="SignalP"/>
    </source>
</evidence>
<protein>
    <submittedName>
        <fullName evidence="6">Uncharacterized protein</fullName>
    </submittedName>
</protein>
<dbReference type="InterPro" id="IPR036430">
    <property type="entry name" value="RNase_T2-like_sf"/>
</dbReference>
<evidence type="ECO:0000256" key="3">
    <source>
        <dbReference type="PIRSR" id="PIRSR633697-1"/>
    </source>
</evidence>
<accession>A0AAD9RKR1</accession>
<dbReference type="PROSITE" id="PS00531">
    <property type="entry name" value="RNASE_T2_2"/>
    <property type="match status" value="1"/>
</dbReference>
<feature type="chain" id="PRO_5042053749" evidence="5">
    <location>
        <begin position="22"/>
        <end position="255"/>
    </location>
</feature>
<dbReference type="GO" id="GO:0033897">
    <property type="term" value="F:ribonuclease T2 activity"/>
    <property type="evidence" value="ECO:0007669"/>
    <property type="project" value="InterPro"/>
</dbReference>
<reference evidence="6" key="1">
    <citation type="submission" date="2021-08" db="EMBL/GenBank/DDBJ databases">
        <authorList>
            <person name="Misof B."/>
            <person name="Oliver O."/>
            <person name="Podsiadlowski L."/>
            <person name="Donath A."/>
            <person name="Peters R."/>
            <person name="Mayer C."/>
            <person name="Rust J."/>
            <person name="Gunkel S."/>
            <person name="Lesny P."/>
            <person name="Martin S."/>
            <person name="Oeyen J.P."/>
            <person name="Petersen M."/>
            <person name="Panagiotis P."/>
            <person name="Wilbrandt J."/>
            <person name="Tanja T."/>
        </authorList>
    </citation>
    <scope>NUCLEOTIDE SEQUENCE</scope>
    <source>
        <strain evidence="6">GBR_01_08_01A</strain>
        <tissue evidence="6">Thorax + abdomen</tissue>
    </source>
</reference>
<keyword evidence="2" id="KW-1015">Disulfide bond</keyword>
<evidence type="ECO:0000313" key="6">
    <source>
        <dbReference type="EMBL" id="KAK2581275.1"/>
    </source>
</evidence>
<evidence type="ECO:0000313" key="7">
    <source>
        <dbReference type="Proteomes" id="UP001258017"/>
    </source>
</evidence>
<feature type="active site" evidence="3">
    <location>
        <position position="131"/>
    </location>
</feature>
<dbReference type="InterPro" id="IPR033697">
    <property type="entry name" value="Ribonuclease_T2_eukaryotic"/>
</dbReference>
<keyword evidence="7" id="KW-1185">Reference proteome</keyword>
<dbReference type="InterPro" id="IPR001568">
    <property type="entry name" value="RNase_T2-like"/>
</dbReference>
<organism evidence="6 7">
    <name type="scientific">Odynerus spinipes</name>
    <dbReference type="NCBI Taxonomy" id="1348599"/>
    <lineage>
        <taxon>Eukaryota</taxon>
        <taxon>Metazoa</taxon>
        <taxon>Ecdysozoa</taxon>
        <taxon>Arthropoda</taxon>
        <taxon>Hexapoda</taxon>
        <taxon>Insecta</taxon>
        <taxon>Pterygota</taxon>
        <taxon>Neoptera</taxon>
        <taxon>Endopterygota</taxon>
        <taxon>Hymenoptera</taxon>
        <taxon>Apocrita</taxon>
        <taxon>Aculeata</taxon>
        <taxon>Vespoidea</taxon>
        <taxon>Vespidae</taxon>
        <taxon>Eumeninae</taxon>
        <taxon>Odynerus</taxon>
    </lineage>
</organism>
<dbReference type="Pfam" id="PF00445">
    <property type="entry name" value="Ribonuclease_T2"/>
    <property type="match status" value="1"/>
</dbReference>
<evidence type="ECO:0000256" key="1">
    <source>
        <dbReference type="ARBA" id="ARBA00007469"/>
    </source>
</evidence>
<dbReference type="Gene3D" id="3.90.730.10">
    <property type="entry name" value="Ribonuclease T2-like"/>
    <property type="match status" value="1"/>
</dbReference>
<dbReference type="AlphaFoldDB" id="A0AAD9RKR1"/>
<dbReference type="EMBL" id="JAIFRP010000042">
    <property type="protein sequence ID" value="KAK2581275.1"/>
    <property type="molecule type" value="Genomic_DNA"/>
</dbReference>
<sequence length="255" mass="29489">MLRRTILTCLLLLFILDASYGRRRSRCQNKVEDPSNFDILIFTQHWPQTVCYLWKEKSESHACALPKDDEWSIHGIWPTKYHTEGPNFCNKSLPFNATALNPIKDELELKWIDIQNETDTYSFWRHEWTKHGTCAAVLPAFNSELKYFTKGLELLNIYDMKNVLGKAHIIPGRSYTVEDMFNAVRQILGKTAQIVCAHNEKTREAYIFEIRICLDKNLRLVDCDGISGFPAITCNNAKTITYPGTVPSYYEVIQV</sequence>
<evidence type="ECO:0000256" key="4">
    <source>
        <dbReference type="RuleBase" id="RU004328"/>
    </source>
</evidence>
<comment type="similarity">
    <text evidence="1 4">Belongs to the RNase T2 family.</text>
</comment>
<dbReference type="PANTHER" id="PTHR11240">
    <property type="entry name" value="RIBONUCLEASE T2"/>
    <property type="match status" value="1"/>
</dbReference>
<keyword evidence="5" id="KW-0732">Signal</keyword>
<evidence type="ECO:0000256" key="2">
    <source>
        <dbReference type="ARBA" id="ARBA00023157"/>
    </source>
</evidence>